<dbReference type="InterPro" id="IPR000914">
    <property type="entry name" value="SBP_5_dom"/>
</dbReference>
<sequence length="533" mass="57092">MASSLDPTDGSTPWSLVSHGIAEKLFTVDKMGQVVPQMAETVTRIDTYTWTVTLAGGKTFSDGQAVLAEHVVTALTTQNAENPNGNDALGEMTVTKVNDSTIQIVSTIAHPAMDAALANWVFGGWRIFLKSGDNYIYSGPYMVESMTPGDTIQLAPNAYYTDGPTLPVTIKKYSSGDALADALKAKQVDMAFHLPIDSLAEVDAVEGVTTKSFDVGYLYMMFHNTRSTSPLSDLNVRQAVDLIIDRKALRQALQGGDETRSLFLEDTPYLKPDASGTLQEDQSAAEDLLTNAGWLLENGKRMKNGIELSLTLYSYPFRPDLGTMRPLIQASLESLGITVNGGDVCLWEDAYAAILADNDYDLLMWAQHTLPNGDPQWFLNAFFRGDPMDSRNYAGINSSTVDSLLDALALAGHANNERVNAAMAVHTEILDEVAVSSLVFPEWHVGLSERLAAYDPWGSDYYVIRSDFEASFASTPAPTANPTPAPTRAPTPAPTPAAATTPDPLEGGEVGGAGREALLGGLAAACLVPLAAA</sequence>
<evidence type="ECO:0000313" key="3">
    <source>
        <dbReference type="EMBL" id="CAK0790031.1"/>
    </source>
</evidence>
<feature type="domain" description="Solute-binding protein family 5" evidence="2">
    <location>
        <begin position="33"/>
        <end position="387"/>
    </location>
</feature>
<feature type="compositionally biased region" description="Low complexity" evidence="1">
    <location>
        <begin position="496"/>
        <end position="507"/>
    </location>
</feature>
<evidence type="ECO:0000259" key="2">
    <source>
        <dbReference type="Pfam" id="PF00496"/>
    </source>
</evidence>
<evidence type="ECO:0000313" key="4">
    <source>
        <dbReference type="Proteomes" id="UP001189429"/>
    </source>
</evidence>
<dbReference type="Gene3D" id="3.40.190.10">
    <property type="entry name" value="Periplasmic binding protein-like II"/>
    <property type="match status" value="1"/>
</dbReference>
<dbReference type="PANTHER" id="PTHR30290">
    <property type="entry name" value="PERIPLASMIC BINDING COMPONENT OF ABC TRANSPORTER"/>
    <property type="match status" value="1"/>
</dbReference>
<dbReference type="InterPro" id="IPR030678">
    <property type="entry name" value="Peptide/Ni-bd"/>
</dbReference>
<dbReference type="PANTHER" id="PTHR30290:SF81">
    <property type="entry name" value="OLIGOPEPTIDE-BINDING PROTEIN OPPA"/>
    <property type="match status" value="1"/>
</dbReference>
<reference evidence="3" key="1">
    <citation type="submission" date="2023-10" db="EMBL/GenBank/DDBJ databases">
        <authorList>
            <person name="Chen Y."/>
            <person name="Shah S."/>
            <person name="Dougan E. K."/>
            <person name="Thang M."/>
            <person name="Chan C."/>
        </authorList>
    </citation>
    <scope>NUCLEOTIDE SEQUENCE [LARGE SCALE GENOMIC DNA]</scope>
</reference>
<dbReference type="Pfam" id="PF00496">
    <property type="entry name" value="SBP_bac_5"/>
    <property type="match status" value="1"/>
</dbReference>
<feature type="region of interest" description="Disordered" evidence="1">
    <location>
        <begin position="474"/>
        <end position="512"/>
    </location>
</feature>
<feature type="compositionally biased region" description="Pro residues" evidence="1">
    <location>
        <begin position="479"/>
        <end position="495"/>
    </location>
</feature>
<evidence type="ECO:0000256" key="1">
    <source>
        <dbReference type="SAM" id="MobiDB-lite"/>
    </source>
</evidence>
<dbReference type="Gene3D" id="3.10.105.10">
    <property type="entry name" value="Dipeptide-binding Protein, Domain 3"/>
    <property type="match status" value="1"/>
</dbReference>
<comment type="caution">
    <text evidence="3">The sequence shown here is derived from an EMBL/GenBank/DDBJ whole genome shotgun (WGS) entry which is preliminary data.</text>
</comment>
<dbReference type="SUPFAM" id="SSF53850">
    <property type="entry name" value="Periplasmic binding protein-like II"/>
    <property type="match status" value="1"/>
</dbReference>
<organism evidence="3 4">
    <name type="scientific">Prorocentrum cordatum</name>
    <dbReference type="NCBI Taxonomy" id="2364126"/>
    <lineage>
        <taxon>Eukaryota</taxon>
        <taxon>Sar</taxon>
        <taxon>Alveolata</taxon>
        <taxon>Dinophyceae</taxon>
        <taxon>Prorocentrales</taxon>
        <taxon>Prorocentraceae</taxon>
        <taxon>Prorocentrum</taxon>
    </lineage>
</organism>
<dbReference type="Proteomes" id="UP001189429">
    <property type="component" value="Unassembled WGS sequence"/>
</dbReference>
<dbReference type="EMBL" id="CAUYUJ010000342">
    <property type="protein sequence ID" value="CAK0790031.1"/>
    <property type="molecule type" value="Genomic_DNA"/>
</dbReference>
<keyword evidence="4" id="KW-1185">Reference proteome</keyword>
<name>A0ABN9PFA8_9DINO</name>
<accession>A0ABN9PFA8</accession>
<dbReference type="InterPro" id="IPR039424">
    <property type="entry name" value="SBP_5"/>
</dbReference>
<gene>
    <name evidence="3" type="ORF">PCOR1329_LOCUS1408</name>
</gene>
<dbReference type="PIRSF" id="PIRSF002741">
    <property type="entry name" value="MppA"/>
    <property type="match status" value="1"/>
</dbReference>
<protein>
    <recommendedName>
        <fullName evidence="2">Solute-binding protein family 5 domain-containing protein</fullName>
    </recommendedName>
</protein>
<proteinExistence type="predicted"/>